<organism evidence="1 2">
    <name type="scientific">Cymbomonas tetramitiformis</name>
    <dbReference type="NCBI Taxonomy" id="36881"/>
    <lineage>
        <taxon>Eukaryota</taxon>
        <taxon>Viridiplantae</taxon>
        <taxon>Chlorophyta</taxon>
        <taxon>Pyramimonadophyceae</taxon>
        <taxon>Pyramimonadales</taxon>
        <taxon>Pyramimonadaceae</taxon>
        <taxon>Cymbomonas</taxon>
    </lineage>
</organism>
<dbReference type="InterPro" id="IPR011044">
    <property type="entry name" value="Quino_amine_DH_bsu"/>
</dbReference>
<evidence type="ECO:0000313" key="1">
    <source>
        <dbReference type="EMBL" id="KAK3278435.1"/>
    </source>
</evidence>
<dbReference type="InterPro" id="IPR001680">
    <property type="entry name" value="WD40_rpt"/>
</dbReference>
<dbReference type="InterPro" id="IPR015943">
    <property type="entry name" value="WD40/YVTN_repeat-like_dom_sf"/>
</dbReference>
<name>A0AAE0LB85_9CHLO</name>
<keyword evidence="2" id="KW-1185">Reference proteome</keyword>
<dbReference type="InterPro" id="IPR052778">
    <property type="entry name" value="Centrosome-WD_assoc"/>
</dbReference>
<dbReference type="SMART" id="SM00320">
    <property type="entry name" value="WD40"/>
    <property type="match status" value="4"/>
</dbReference>
<dbReference type="GO" id="GO:1990811">
    <property type="term" value="C:MWP complex"/>
    <property type="evidence" value="ECO:0007669"/>
    <property type="project" value="TreeGrafter"/>
</dbReference>
<dbReference type="Pfam" id="PF00400">
    <property type="entry name" value="WD40"/>
    <property type="match status" value="1"/>
</dbReference>
<gene>
    <name evidence="1" type="ORF">CYMTET_13627</name>
</gene>
<dbReference type="GO" id="GO:0005815">
    <property type="term" value="C:microtubule organizing center"/>
    <property type="evidence" value="ECO:0007669"/>
    <property type="project" value="TreeGrafter"/>
</dbReference>
<protein>
    <submittedName>
        <fullName evidence="1">Uncharacterized protein</fullName>
    </submittedName>
</protein>
<dbReference type="PANTHER" id="PTHR16220">
    <property type="entry name" value="WD REPEAT PROTEIN 8-RELATED"/>
    <property type="match status" value="1"/>
</dbReference>
<dbReference type="PANTHER" id="PTHR16220:SF0">
    <property type="entry name" value="WD REPEAT-CONTAINING PROTEIN WRAP73"/>
    <property type="match status" value="1"/>
</dbReference>
<evidence type="ECO:0000313" key="2">
    <source>
        <dbReference type="Proteomes" id="UP001190700"/>
    </source>
</evidence>
<dbReference type="Proteomes" id="UP001190700">
    <property type="component" value="Unassembled WGS sequence"/>
</dbReference>
<comment type="caution">
    <text evidence="1">The sequence shown here is derived from an EMBL/GenBank/DDBJ whole genome shotgun (WGS) entry which is preliminary data.</text>
</comment>
<dbReference type="SUPFAM" id="SSF50969">
    <property type="entry name" value="YVTN repeat-like/Quinoprotein amine dehydrogenase"/>
    <property type="match status" value="1"/>
</dbReference>
<reference evidence="1 2" key="1">
    <citation type="journal article" date="2015" name="Genome Biol. Evol.">
        <title>Comparative Genomics of a Bacterivorous Green Alga Reveals Evolutionary Causalities and Consequences of Phago-Mixotrophic Mode of Nutrition.</title>
        <authorList>
            <person name="Burns J.A."/>
            <person name="Paasch A."/>
            <person name="Narechania A."/>
            <person name="Kim E."/>
        </authorList>
    </citation>
    <scope>NUCLEOTIDE SEQUENCE [LARGE SCALE GENOMIC DNA]</scope>
    <source>
        <strain evidence="1 2">PLY_AMNH</strain>
    </source>
</reference>
<proteinExistence type="predicted"/>
<dbReference type="Gene3D" id="2.130.10.10">
    <property type="entry name" value="YVTN repeat-like/Quinoprotein amine dehydrogenase"/>
    <property type="match status" value="3"/>
</dbReference>
<dbReference type="EMBL" id="LGRX02005436">
    <property type="protein sequence ID" value="KAK3278435.1"/>
    <property type="molecule type" value="Genomic_DNA"/>
</dbReference>
<accession>A0AAE0LB85</accession>
<sequence>MSIDFSEVYRCNGVTPQYSPSGKYLATAVDFRLVVRDVETLNVVQLFSCLDKIQHVEWSNDSTFILCGMYKRAMVQAWCIEQPDWTCKIDEGPAGIASARWSPEGREILTVADFNIRMTVWSLANKSCTYIKAPKFPNKGCTFSPDGNFMALLERRDCKDFISIFGTQQWSVAAHFAIETSDAADISWSPDGGNICVWDTVLAYKMLVYAPDGRCLTKHEAYENALGIKSLNWCPSGQLLAVGSFDQVVRVFNHLTWKVTVEFSHRSNLKGPDKLVVYREVEEKTEGEGTHARYTVCALPQAVPNQKPPCDKPNPKLGVGFAAWSVDSRYLVTRNDNMPTAVWIWDMDSLELATVLLQQDPVKATVWDPVHLRLAISTGGSRVYVWTPDGASCVHVPLPGFHAHNIAWNPAGTVFVLADKDTFCCSYLGDP</sequence>
<dbReference type="AlphaFoldDB" id="A0AAE0LB85"/>